<accession>A0ABS4CB62</accession>
<keyword evidence="3" id="KW-0169">Cobalamin biosynthesis</keyword>
<evidence type="ECO:0000256" key="1">
    <source>
        <dbReference type="ARBA" id="ARBA00004953"/>
    </source>
</evidence>
<organism evidence="6 7">
    <name type="scientific">Pseudomonas alliivorans</name>
    <dbReference type="NCBI Taxonomy" id="2810613"/>
    <lineage>
        <taxon>Bacteria</taxon>
        <taxon>Pseudomonadati</taxon>
        <taxon>Pseudomonadota</taxon>
        <taxon>Gammaproteobacteria</taxon>
        <taxon>Pseudomonadales</taxon>
        <taxon>Pseudomonadaceae</taxon>
        <taxon>Pseudomonas</taxon>
    </lineage>
</organism>
<dbReference type="RefSeq" id="WP_099227085.1">
    <property type="nucleotide sequence ID" value="NZ_JAFFZU010000015.1"/>
</dbReference>
<dbReference type="PANTHER" id="PTHR43588">
    <property type="entry name" value="COBALT-PRECORRIN-8 METHYLMUTASE"/>
    <property type="match status" value="1"/>
</dbReference>
<dbReference type="InterPro" id="IPR003722">
    <property type="entry name" value="Cbl_synth_CobH/CbiC"/>
</dbReference>
<comment type="caution">
    <text evidence="6">The sequence shown here is derived from an EMBL/GenBank/DDBJ whole genome shotgun (WGS) entry which is preliminary data.</text>
</comment>
<dbReference type="Gene3D" id="3.40.50.10230">
    <property type="entry name" value="Cobalamin biosynthesis CobH/CbiC, precorrin-8X methylmutase"/>
    <property type="match status" value="1"/>
</dbReference>
<dbReference type="EC" id="5.4.99.61" evidence="6"/>
<protein>
    <submittedName>
        <fullName evidence="6">Precorrin-8X methylmutase</fullName>
        <ecNumber evidence="6">5.4.99.61</ecNumber>
    </submittedName>
</protein>
<evidence type="ECO:0000259" key="5">
    <source>
        <dbReference type="Pfam" id="PF02570"/>
    </source>
</evidence>
<sequence>MIDYIRDGQEIYRNSFSIIRAEARLDTIPADLEKLAVRVIHACGMVEVIEDLRFSPGAGKAGRDALAAGAPILCDARMVSEGITRTRLPANNEIICTLHDEGVREMALELGNTRSAVALERWRPHLEGSVVVIGNAPTALFYLLEMLDAGAPKPALILGFPVGFVGAAESKAMLAADSRGVPFVIMQGRRGGSAMAVAAVNALATEIE</sequence>
<dbReference type="Proteomes" id="UP000673197">
    <property type="component" value="Unassembled WGS sequence"/>
</dbReference>
<dbReference type="PANTHER" id="PTHR43588:SF1">
    <property type="entry name" value="COBALT-PRECORRIN-8 METHYLMUTASE"/>
    <property type="match status" value="1"/>
</dbReference>
<keyword evidence="7" id="KW-1185">Reference proteome</keyword>
<evidence type="ECO:0000256" key="2">
    <source>
        <dbReference type="ARBA" id="ARBA00009774"/>
    </source>
</evidence>
<evidence type="ECO:0000313" key="7">
    <source>
        <dbReference type="Proteomes" id="UP000673197"/>
    </source>
</evidence>
<feature type="domain" description="Cobalamin biosynthesis precorrin-8X methylmutase CobH/CbiC" evidence="5">
    <location>
        <begin position="10"/>
        <end position="205"/>
    </location>
</feature>
<dbReference type="SUPFAM" id="SSF63965">
    <property type="entry name" value="Precorrin-8X methylmutase CbiC/CobH"/>
    <property type="match status" value="1"/>
</dbReference>
<keyword evidence="4 6" id="KW-0413">Isomerase</keyword>
<dbReference type="InterPro" id="IPR036588">
    <property type="entry name" value="CobH/CbiC_sf"/>
</dbReference>
<name>A0ABS4CB62_9PSED</name>
<evidence type="ECO:0000256" key="4">
    <source>
        <dbReference type="ARBA" id="ARBA00023235"/>
    </source>
</evidence>
<proteinExistence type="inferred from homology"/>
<gene>
    <name evidence="6" type="ORF">JTJ32_21060</name>
</gene>
<dbReference type="NCBIfam" id="NF006136">
    <property type="entry name" value="PRK08285.1"/>
    <property type="match status" value="1"/>
</dbReference>
<dbReference type="GO" id="GO:0016993">
    <property type="term" value="F:precorrin-8X methylmutase activity"/>
    <property type="evidence" value="ECO:0007669"/>
    <property type="project" value="UniProtKB-EC"/>
</dbReference>
<dbReference type="EMBL" id="JAFFZW010000009">
    <property type="protein sequence ID" value="MBP0947825.1"/>
    <property type="molecule type" value="Genomic_DNA"/>
</dbReference>
<comment type="similarity">
    <text evidence="2">Belongs to the CobH/CbiC family.</text>
</comment>
<evidence type="ECO:0000313" key="6">
    <source>
        <dbReference type="EMBL" id="MBP0947825.1"/>
    </source>
</evidence>
<dbReference type="Pfam" id="PF02570">
    <property type="entry name" value="CbiC"/>
    <property type="match status" value="1"/>
</dbReference>
<evidence type="ECO:0000256" key="3">
    <source>
        <dbReference type="ARBA" id="ARBA00022573"/>
    </source>
</evidence>
<comment type="pathway">
    <text evidence="1">Cofactor biosynthesis; adenosylcobalamin biosynthesis.</text>
</comment>
<reference evidence="6 7" key="1">
    <citation type="journal article" date="2022" name="Syst. Appl. Microbiol.">
        <title>Pseudomonas alliivorans sp. nov., a plant-pathogenic bacterium isolated from onion foliage in Georgia, USA.</title>
        <authorList>
            <person name="Zhao M."/>
            <person name="Tyson C."/>
            <person name="Chen H.C."/>
            <person name="Paudel S."/>
            <person name="Gitaitis R."/>
            <person name="Kvitko B."/>
            <person name="Dutta B."/>
        </authorList>
    </citation>
    <scope>NUCLEOTIDE SEQUENCE [LARGE SCALE GENOMIC DNA]</scope>
    <source>
        <strain evidence="6 7">20GA0068</strain>
    </source>
</reference>